<evidence type="ECO:0000313" key="4">
    <source>
        <dbReference type="RefSeq" id="XP_027119755.1"/>
    </source>
</evidence>
<dbReference type="RefSeq" id="XP_027119755.1">
    <property type="nucleotide sequence ID" value="XM_027263954.2"/>
</dbReference>
<gene>
    <name evidence="4" type="primary">LOC113736797</name>
</gene>
<keyword evidence="3" id="KW-1185">Reference proteome</keyword>
<reference evidence="3" key="1">
    <citation type="journal article" date="2025" name="Foods">
        <title>Unveiling the Microbial Signatures of Arabica Coffee Cherries: Insights into Ripeness Specific Diversity, Functional Traits, and Implications for Quality and Safety.</title>
        <authorList>
            <consortium name="RefSeq"/>
            <person name="Tenea G.N."/>
            <person name="Cifuentes V."/>
            <person name="Reyes P."/>
            <person name="Cevallos-Vallejos M."/>
        </authorList>
    </citation>
    <scope>NUCLEOTIDE SEQUENCE [LARGE SCALE GENOMIC DNA]</scope>
</reference>
<dbReference type="AlphaFoldDB" id="A0A6P6WWH6"/>
<name>A0A6P6WWH6_COFAR</name>
<evidence type="ECO:0000256" key="2">
    <source>
        <dbReference type="SAM" id="Phobius"/>
    </source>
</evidence>
<organism evidence="3 4">
    <name type="scientific">Coffea arabica</name>
    <name type="common">Arabian coffee</name>
    <dbReference type="NCBI Taxonomy" id="13443"/>
    <lineage>
        <taxon>Eukaryota</taxon>
        <taxon>Viridiplantae</taxon>
        <taxon>Streptophyta</taxon>
        <taxon>Embryophyta</taxon>
        <taxon>Tracheophyta</taxon>
        <taxon>Spermatophyta</taxon>
        <taxon>Magnoliopsida</taxon>
        <taxon>eudicotyledons</taxon>
        <taxon>Gunneridae</taxon>
        <taxon>Pentapetalae</taxon>
        <taxon>asterids</taxon>
        <taxon>lamiids</taxon>
        <taxon>Gentianales</taxon>
        <taxon>Rubiaceae</taxon>
        <taxon>Ixoroideae</taxon>
        <taxon>Gardenieae complex</taxon>
        <taxon>Bertiereae - Coffeeae clade</taxon>
        <taxon>Coffeeae</taxon>
        <taxon>Coffea</taxon>
    </lineage>
</organism>
<dbReference type="GeneID" id="113736797"/>
<keyword evidence="2" id="KW-0812">Transmembrane</keyword>
<accession>A0A6P6WWH6</accession>
<keyword evidence="2" id="KW-1133">Transmembrane helix</keyword>
<evidence type="ECO:0000313" key="3">
    <source>
        <dbReference type="Proteomes" id="UP001652660"/>
    </source>
</evidence>
<evidence type="ECO:0000256" key="1">
    <source>
        <dbReference type="SAM" id="MobiDB-lite"/>
    </source>
</evidence>
<keyword evidence="2" id="KW-0472">Membrane</keyword>
<protein>
    <submittedName>
        <fullName evidence="4">Uncharacterized protein isoform X1</fullName>
    </submittedName>
</protein>
<dbReference type="Proteomes" id="UP001652660">
    <property type="component" value="Chromosome 3e"/>
</dbReference>
<feature type="compositionally biased region" description="Polar residues" evidence="1">
    <location>
        <begin position="163"/>
        <end position="181"/>
    </location>
</feature>
<feature type="region of interest" description="Disordered" evidence="1">
    <location>
        <begin position="163"/>
        <end position="194"/>
    </location>
</feature>
<sequence>MVTLEEVPPVDSEAGESAQCCTGAGQGANLLSSAVPSCSELGNSESLIGIPSLVCATNSQYNTSDEEDNRRKLDLPYSKIASPVLSWCREVKSLIATNTMDGPQTQRLLGQVAKEMLIHGFAGFHLLTENGNAASRSSFTGNAKIFHGEKIEITVDISSPASAQQNINENGGQSEQANSGPNAPIRSRREREENTGERKVCVGVQILCGAAGIALVVGVIWMGCEVHSLFKAGKAVLGSGRAAVDGWLANGCPPLVNSLVDSVQFRMFGSQ</sequence>
<reference evidence="4" key="2">
    <citation type="submission" date="2025-08" db="UniProtKB">
        <authorList>
            <consortium name="RefSeq"/>
        </authorList>
    </citation>
    <scope>IDENTIFICATION</scope>
    <source>
        <tissue evidence="4">Leaves</tissue>
    </source>
</reference>
<proteinExistence type="predicted"/>
<feature type="transmembrane region" description="Helical" evidence="2">
    <location>
        <begin position="202"/>
        <end position="224"/>
    </location>
</feature>